<reference evidence="6 7" key="1">
    <citation type="submission" date="2024-09" db="EMBL/GenBank/DDBJ databases">
        <title>A chromosome-level genome assembly of Gray's grenadier anchovy, Coilia grayii.</title>
        <authorList>
            <person name="Fu Z."/>
        </authorList>
    </citation>
    <scope>NUCLEOTIDE SEQUENCE [LARGE SCALE GENOMIC DNA]</scope>
    <source>
        <strain evidence="6">G4</strain>
        <tissue evidence="6">Muscle</tissue>
    </source>
</reference>
<evidence type="ECO:0000256" key="2">
    <source>
        <dbReference type="ARBA" id="ARBA00023055"/>
    </source>
</evidence>
<feature type="compositionally biased region" description="Basic and acidic residues" evidence="4">
    <location>
        <begin position="20"/>
        <end position="32"/>
    </location>
</feature>
<dbReference type="PANTHER" id="PTHR10972">
    <property type="entry name" value="OXYSTEROL-BINDING PROTEIN-RELATED"/>
    <property type="match status" value="1"/>
</dbReference>
<keyword evidence="7" id="KW-1185">Reference proteome</keyword>
<dbReference type="PANTHER" id="PTHR10972:SF47">
    <property type="entry name" value="OXYSTEROL-BINDING PROTEIN-RELATED PROTEIN 10"/>
    <property type="match status" value="1"/>
</dbReference>
<feature type="region of interest" description="Disordered" evidence="4">
    <location>
        <begin position="1"/>
        <end position="55"/>
    </location>
</feature>
<name>A0ABD1JE26_9TELE</name>
<evidence type="ECO:0000256" key="1">
    <source>
        <dbReference type="ARBA" id="ARBA00022448"/>
    </source>
</evidence>
<dbReference type="SUPFAM" id="SSF50729">
    <property type="entry name" value="PH domain-like"/>
    <property type="match status" value="1"/>
</dbReference>
<dbReference type="GO" id="GO:0006869">
    <property type="term" value="P:lipid transport"/>
    <property type="evidence" value="ECO:0007669"/>
    <property type="project" value="UniProtKB-KW"/>
</dbReference>
<dbReference type="InterPro" id="IPR001849">
    <property type="entry name" value="PH_domain"/>
</dbReference>
<accession>A0ABD1JE26</accession>
<feature type="compositionally biased region" description="Polar residues" evidence="4">
    <location>
        <begin position="1"/>
        <end position="16"/>
    </location>
</feature>
<gene>
    <name evidence="6" type="ORF">ACEWY4_020133</name>
</gene>
<dbReference type="GO" id="GO:0008289">
    <property type="term" value="F:lipid binding"/>
    <property type="evidence" value="ECO:0007669"/>
    <property type="project" value="UniProtKB-KW"/>
</dbReference>
<dbReference type="Pfam" id="PF00169">
    <property type="entry name" value="PH"/>
    <property type="match status" value="1"/>
</dbReference>
<evidence type="ECO:0000313" key="7">
    <source>
        <dbReference type="Proteomes" id="UP001591681"/>
    </source>
</evidence>
<protein>
    <recommendedName>
        <fullName evidence="5">PH domain-containing protein</fullName>
    </recommendedName>
</protein>
<comment type="caution">
    <text evidence="6">The sequence shown here is derived from an EMBL/GenBank/DDBJ whole genome shotgun (WGS) entry which is preliminary data.</text>
</comment>
<evidence type="ECO:0000256" key="4">
    <source>
        <dbReference type="SAM" id="MobiDB-lite"/>
    </source>
</evidence>
<dbReference type="InterPro" id="IPR011993">
    <property type="entry name" value="PH-like_dom_sf"/>
</dbReference>
<keyword evidence="2" id="KW-0445">Lipid transport</keyword>
<dbReference type="SMART" id="SM00233">
    <property type="entry name" value="PH"/>
    <property type="match status" value="1"/>
</dbReference>
<dbReference type="InterPro" id="IPR000648">
    <property type="entry name" value="Oxysterol-bd"/>
</dbReference>
<evidence type="ECO:0000259" key="5">
    <source>
        <dbReference type="PROSITE" id="PS50003"/>
    </source>
</evidence>
<keyword evidence="1" id="KW-0813">Transport</keyword>
<dbReference type="AlphaFoldDB" id="A0ABD1JE26"/>
<dbReference type="Proteomes" id="UP001591681">
    <property type="component" value="Unassembled WGS sequence"/>
</dbReference>
<dbReference type="CDD" id="cd13291">
    <property type="entry name" value="PH_ORP10_ORP11"/>
    <property type="match status" value="1"/>
</dbReference>
<evidence type="ECO:0000313" key="6">
    <source>
        <dbReference type="EMBL" id="KAL2084615.1"/>
    </source>
</evidence>
<dbReference type="PROSITE" id="PS50003">
    <property type="entry name" value="PH_DOMAIN"/>
    <property type="match status" value="1"/>
</dbReference>
<keyword evidence="3" id="KW-0446">Lipid-binding</keyword>
<dbReference type="EMBL" id="JBHFQA010000017">
    <property type="protein sequence ID" value="KAL2084615.1"/>
    <property type="molecule type" value="Genomic_DNA"/>
</dbReference>
<proteinExistence type="predicted"/>
<organism evidence="6 7">
    <name type="scientific">Coilia grayii</name>
    <name type="common">Gray's grenadier anchovy</name>
    <dbReference type="NCBI Taxonomy" id="363190"/>
    <lineage>
        <taxon>Eukaryota</taxon>
        <taxon>Metazoa</taxon>
        <taxon>Chordata</taxon>
        <taxon>Craniata</taxon>
        <taxon>Vertebrata</taxon>
        <taxon>Euteleostomi</taxon>
        <taxon>Actinopterygii</taxon>
        <taxon>Neopterygii</taxon>
        <taxon>Teleostei</taxon>
        <taxon>Clupei</taxon>
        <taxon>Clupeiformes</taxon>
        <taxon>Clupeoidei</taxon>
        <taxon>Engraulidae</taxon>
        <taxon>Coilinae</taxon>
        <taxon>Coilia</taxon>
    </lineage>
</organism>
<sequence length="171" mass="19240">MAFSRSHLSSPANKPNSVFERGDTARKLERGGSRGPGSLVVKTSAPGNSCDSPQRTRHLEGVLNKYTNLLQGWQNRYFVLDVEQAQLHYFVNDHSKSQKPRGSLPLSGASVVPHDELPHMFCIYASNGEIFKLRASDAREQQLWMTQLQHCTRRHSDVSAKVLQPTQIRTQ</sequence>
<feature type="domain" description="PH" evidence="5">
    <location>
        <begin position="56"/>
        <end position="153"/>
    </location>
</feature>
<dbReference type="Gene3D" id="2.30.29.30">
    <property type="entry name" value="Pleckstrin-homology domain (PH domain)/Phosphotyrosine-binding domain (PTB)"/>
    <property type="match status" value="1"/>
</dbReference>
<evidence type="ECO:0000256" key="3">
    <source>
        <dbReference type="ARBA" id="ARBA00023121"/>
    </source>
</evidence>